<dbReference type="OrthoDB" id="3164835at2759"/>
<sequence>MATPPSHPFTYSTADIVFRSSDDVFYKLHKLVLSLASDFFNDMFELPQPMTELNPSARPTDDQEHDGLPVIPVSEPSSVLTPLFLLCYPLESPDPDLTTITQVRAVLEAAIKYDARKAVKITRGRLRELMPSAPLRVYAIACRLGFEDDARDAAKEVHAQKARDGYVEELEDIPFGAYHRLLYYCAIGGGSAPGQQFTFCHTTTAGTGASGLGVTIDGRQIKKMPRRNPGVIPVSSPPSSSTSPPPASAAESSPATSEPSVNGPSDPQPSESQTCAADDHDVILITCDARQLRSAGDAMLRASLVLRALAESPSASTEGIRVPEPYATMSILVRIYDPLEHVEIFNLLDIHNALVAAEKYQMQKAIALLQASLKSRQAAVPATANGTSGEFLLIYAIACRFGLRDLAQLAARATLRCNLTHILFPAVDEVDISAGYLHRLLDYHRRCRAAITPIFETRTWLQGIWRQRVQNALCHSSKAPDATIPAFFFNGQQVQLQFPALKWACWYEPYMKAAADSAPWPSSVSVTREDVLHAGLGVNLTYPHATAPTSPGVTPSGPCVHCTQGKGAVQLFQFSQHVASTITSLERDVNLSWPAATTSVAAEQAASAASTSST</sequence>
<feature type="compositionally biased region" description="Low complexity" evidence="1">
    <location>
        <begin position="233"/>
        <end position="261"/>
    </location>
</feature>
<protein>
    <recommendedName>
        <fullName evidence="2">BTB domain-containing protein</fullName>
    </recommendedName>
</protein>
<dbReference type="EMBL" id="AYKW01000056">
    <property type="protein sequence ID" value="PIL24761.1"/>
    <property type="molecule type" value="Genomic_DNA"/>
</dbReference>
<dbReference type="PROSITE" id="PS50097">
    <property type="entry name" value="BTB"/>
    <property type="match status" value="1"/>
</dbReference>
<dbReference type="Proteomes" id="UP000230002">
    <property type="component" value="Unassembled WGS sequence"/>
</dbReference>
<evidence type="ECO:0000313" key="4">
    <source>
        <dbReference type="Proteomes" id="UP000230002"/>
    </source>
</evidence>
<comment type="caution">
    <text evidence="3">The sequence shown here is derived from an EMBL/GenBank/DDBJ whole genome shotgun (WGS) entry which is preliminary data.</text>
</comment>
<organism evidence="3 4">
    <name type="scientific">Ganoderma sinense ZZ0214-1</name>
    <dbReference type="NCBI Taxonomy" id="1077348"/>
    <lineage>
        <taxon>Eukaryota</taxon>
        <taxon>Fungi</taxon>
        <taxon>Dikarya</taxon>
        <taxon>Basidiomycota</taxon>
        <taxon>Agaricomycotina</taxon>
        <taxon>Agaricomycetes</taxon>
        <taxon>Polyporales</taxon>
        <taxon>Polyporaceae</taxon>
        <taxon>Ganoderma</taxon>
    </lineage>
</organism>
<dbReference type="CDD" id="cd18186">
    <property type="entry name" value="BTB_POZ_ZBTB_KLHL-like"/>
    <property type="match status" value="1"/>
</dbReference>
<dbReference type="InterPro" id="IPR011333">
    <property type="entry name" value="SKP1/BTB/POZ_sf"/>
</dbReference>
<dbReference type="Gene3D" id="3.30.710.10">
    <property type="entry name" value="Potassium Channel Kv1.1, Chain A"/>
    <property type="match status" value="1"/>
</dbReference>
<dbReference type="STRING" id="1077348.A0A2G8RTC0"/>
<feature type="region of interest" description="Disordered" evidence="1">
    <location>
        <begin position="219"/>
        <end position="275"/>
    </location>
</feature>
<accession>A0A2G8RTC0</accession>
<feature type="domain" description="BTB" evidence="2">
    <location>
        <begin position="14"/>
        <end position="45"/>
    </location>
</feature>
<proteinExistence type="predicted"/>
<evidence type="ECO:0000313" key="3">
    <source>
        <dbReference type="EMBL" id="PIL24761.1"/>
    </source>
</evidence>
<evidence type="ECO:0000256" key="1">
    <source>
        <dbReference type="SAM" id="MobiDB-lite"/>
    </source>
</evidence>
<evidence type="ECO:0000259" key="2">
    <source>
        <dbReference type="PROSITE" id="PS50097"/>
    </source>
</evidence>
<dbReference type="Pfam" id="PF00651">
    <property type="entry name" value="BTB"/>
    <property type="match status" value="1"/>
</dbReference>
<name>A0A2G8RTC0_9APHY</name>
<dbReference type="AlphaFoldDB" id="A0A2G8RTC0"/>
<gene>
    <name evidence="3" type="ORF">GSI_12647</name>
</gene>
<feature type="compositionally biased region" description="Polar residues" evidence="1">
    <location>
        <begin position="262"/>
        <end position="275"/>
    </location>
</feature>
<reference evidence="3 4" key="1">
    <citation type="journal article" date="2015" name="Sci. Rep.">
        <title>Chromosome-level genome map provides insights into diverse defense mechanisms in the medicinal fungus Ganoderma sinense.</title>
        <authorList>
            <person name="Zhu Y."/>
            <person name="Xu J."/>
            <person name="Sun C."/>
            <person name="Zhou S."/>
            <person name="Xu H."/>
            <person name="Nelson D.R."/>
            <person name="Qian J."/>
            <person name="Song J."/>
            <person name="Luo H."/>
            <person name="Xiang L."/>
            <person name="Li Y."/>
            <person name="Xu Z."/>
            <person name="Ji A."/>
            <person name="Wang L."/>
            <person name="Lu S."/>
            <person name="Hayward A."/>
            <person name="Sun W."/>
            <person name="Li X."/>
            <person name="Schwartz D.C."/>
            <person name="Wang Y."/>
            <person name="Chen S."/>
        </authorList>
    </citation>
    <scope>NUCLEOTIDE SEQUENCE [LARGE SCALE GENOMIC DNA]</scope>
    <source>
        <strain evidence="3 4">ZZ0214-1</strain>
    </source>
</reference>
<keyword evidence="4" id="KW-1185">Reference proteome</keyword>
<dbReference type="InterPro" id="IPR000210">
    <property type="entry name" value="BTB/POZ_dom"/>
</dbReference>